<feature type="compositionally biased region" description="Basic and acidic residues" evidence="1">
    <location>
        <begin position="42"/>
        <end position="51"/>
    </location>
</feature>
<evidence type="ECO:0000313" key="3">
    <source>
        <dbReference type="Proteomes" id="UP000003179"/>
    </source>
</evidence>
<keyword evidence="3" id="KW-1185">Reference proteome</keyword>
<accession>A0ABN0C7M8</accession>
<comment type="caution">
    <text evidence="2">The sequence shown here is derived from an EMBL/GenBank/DDBJ whole genome shotgun (WGS) entry which is preliminary data.</text>
</comment>
<gene>
    <name evidence="2" type="ORF">HMPREF9607_00652</name>
</gene>
<sequence length="51" mass="5266">MTDRGYTSIVTTSLILWGTSSLSCTAHPRSGLAREGPAGKVLDGDGSRQAS</sequence>
<dbReference type="Proteomes" id="UP000003179">
    <property type="component" value="Unassembled WGS sequence"/>
</dbReference>
<name>A0ABN0C7M8_9ACTN</name>
<proteinExistence type="predicted"/>
<dbReference type="EMBL" id="ADZU01000012">
    <property type="protein sequence ID" value="EFS93176.1"/>
    <property type="molecule type" value="Genomic_DNA"/>
</dbReference>
<reference evidence="2" key="1">
    <citation type="submission" date="2010-08" db="EMBL/GenBank/DDBJ databases">
        <authorList>
            <person name="Weinstock G."/>
            <person name="Sodergren E."/>
            <person name="Clifton S."/>
            <person name="Fulton L."/>
            <person name="Fulton B."/>
            <person name="Courtney L."/>
            <person name="Fronick C."/>
            <person name="Harrison M."/>
            <person name="Strong C."/>
            <person name="Farmer C."/>
            <person name="Delahaunty K."/>
            <person name="Markovic C."/>
            <person name="Hall O."/>
            <person name="Minx P."/>
            <person name="Tomlinson C."/>
            <person name="Mitreva M."/>
            <person name="Hou S."/>
            <person name="Chen J."/>
            <person name="Wollam A."/>
            <person name="Pepin K.H."/>
            <person name="Johnson M."/>
            <person name="Bhonagiri V."/>
            <person name="Zhang X."/>
            <person name="Suruliraj S."/>
            <person name="Warren W."/>
            <person name="Chinwalla A."/>
            <person name="Mardis E.R."/>
            <person name="Wilson R.K."/>
        </authorList>
    </citation>
    <scope>NUCLEOTIDE SEQUENCE [LARGE SCALE GENOMIC DNA]</scope>
    <source>
        <strain evidence="2">HL044PA1</strain>
    </source>
</reference>
<protein>
    <submittedName>
        <fullName evidence="2">Uncharacterized protein</fullName>
    </submittedName>
</protein>
<evidence type="ECO:0000256" key="1">
    <source>
        <dbReference type="SAM" id="MobiDB-lite"/>
    </source>
</evidence>
<feature type="region of interest" description="Disordered" evidence="1">
    <location>
        <begin position="26"/>
        <end position="51"/>
    </location>
</feature>
<organism evidence="2 3">
    <name type="scientific">Cutibacterium modestum HL044PA1</name>
    <dbReference type="NCBI Taxonomy" id="765109"/>
    <lineage>
        <taxon>Bacteria</taxon>
        <taxon>Bacillati</taxon>
        <taxon>Actinomycetota</taxon>
        <taxon>Actinomycetes</taxon>
        <taxon>Propionibacteriales</taxon>
        <taxon>Propionibacteriaceae</taxon>
        <taxon>Cutibacterium</taxon>
        <taxon>Cutibacterium modestum</taxon>
    </lineage>
</organism>
<dbReference type="PROSITE" id="PS51257">
    <property type="entry name" value="PROKAR_LIPOPROTEIN"/>
    <property type="match status" value="1"/>
</dbReference>
<evidence type="ECO:0000313" key="2">
    <source>
        <dbReference type="EMBL" id="EFS93176.1"/>
    </source>
</evidence>